<evidence type="ECO:0000313" key="2">
    <source>
        <dbReference type="Proteomes" id="UP000578697"/>
    </source>
</evidence>
<reference evidence="1 2" key="1">
    <citation type="submission" date="2020-08" db="EMBL/GenBank/DDBJ databases">
        <title>Genomic Encyclopedia of Type Strains, Phase IV (KMG-IV): sequencing the most valuable type-strain genomes for metagenomic binning, comparative biology and taxonomic classification.</title>
        <authorList>
            <person name="Goeker M."/>
        </authorList>
    </citation>
    <scope>NUCLEOTIDE SEQUENCE [LARGE SCALE GENOMIC DNA]</scope>
    <source>
        <strain evidence="1 2">DSM 103679</strain>
    </source>
</reference>
<comment type="caution">
    <text evidence="1">The sequence shown here is derived from an EMBL/GenBank/DDBJ whole genome shotgun (WGS) entry which is preliminary data.</text>
</comment>
<dbReference type="InterPro" id="IPR029058">
    <property type="entry name" value="AB_hydrolase_fold"/>
</dbReference>
<organism evidence="1 2">
    <name type="scientific">Treponema rectale</name>
    <dbReference type="NCBI Taxonomy" id="744512"/>
    <lineage>
        <taxon>Bacteria</taxon>
        <taxon>Pseudomonadati</taxon>
        <taxon>Spirochaetota</taxon>
        <taxon>Spirochaetia</taxon>
        <taxon>Spirochaetales</taxon>
        <taxon>Treponemataceae</taxon>
        <taxon>Treponema</taxon>
    </lineage>
</organism>
<evidence type="ECO:0000313" key="1">
    <source>
        <dbReference type="EMBL" id="MBB5219807.1"/>
    </source>
</evidence>
<proteinExistence type="predicted"/>
<dbReference type="EMBL" id="JACHFR010000004">
    <property type="protein sequence ID" value="MBB5219807.1"/>
    <property type="molecule type" value="Genomic_DNA"/>
</dbReference>
<dbReference type="Proteomes" id="UP000578697">
    <property type="component" value="Unassembled WGS sequence"/>
</dbReference>
<dbReference type="SUPFAM" id="SSF53474">
    <property type="entry name" value="alpha/beta-Hydrolases"/>
    <property type="match status" value="1"/>
</dbReference>
<dbReference type="RefSeq" id="WP_184653287.1">
    <property type="nucleotide sequence ID" value="NZ_JACHFR010000004.1"/>
</dbReference>
<dbReference type="Pfam" id="PF05728">
    <property type="entry name" value="UPF0227"/>
    <property type="match status" value="1"/>
</dbReference>
<name>A0A840SDF9_9SPIR</name>
<sequence>MKKNALYIHGFMGNPEGGTFKTLQKTLKNWNIHSISFPDLHTDVEKTQHLIRSYCKSKNIDILIGASLGAFYVLQYKDTIDKLVINPCLYPSIEIPKLKDRTTGNPIILSNKVLSDFREMEKYEDISEPQKPRTFGIFAKDDELFHFKDSFDKLFYYKECYYPNSILINGHHSIEEEYLTDGLQQAEKYFEDRAMTRGAVEIIYQLIKSKKEAEEKAKLFNVDLPALTETVLKEVSEDEYNSYAKALKELFDSFAIIDEFDNMLIVDCFNIIKICIQKYNRFGNKELSYSSNFEELLNHFYSIMKDLYFYEIFGFFSTTVHPEDIPELNLPCKVFCGCISGWEKEPYLEDDGSESYENVIRFSDPVTKELFCMTIGNKPRVLENREKCSLTDEQLDIIRNFVRVNKGIILLHSAGIIDSPTFHAALKVKANPVTRAPKYRIVYNYYQYLGNSNIRFLSKRYYVDMDDMTYEEAVKNYAQLKEELQESLNAGKEDCDVKDFDILRPDEGKNFCCFCNTVFDGDGNSTWPIYYKEAGETHRCCDDCNEKYVNAARGDHTLIMKFRKQFGIDYAEYED</sequence>
<dbReference type="AlphaFoldDB" id="A0A840SDF9"/>
<protein>
    <submittedName>
        <fullName evidence="1">Putative esterase YcpF (UPF0227 family)</fullName>
    </submittedName>
</protein>
<keyword evidence="2" id="KW-1185">Reference proteome</keyword>
<dbReference type="Gene3D" id="3.40.50.1820">
    <property type="entry name" value="alpha/beta hydrolase"/>
    <property type="match status" value="1"/>
</dbReference>
<accession>A0A840SDF9</accession>
<dbReference type="InterPro" id="IPR008886">
    <property type="entry name" value="UPF0227/Esterase_YqiA"/>
</dbReference>
<gene>
    <name evidence="1" type="ORF">HNP77_002196</name>
</gene>